<dbReference type="PROSITE" id="PS50297">
    <property type="entry name" value="ANK_REP_REGION"/>
    <property type="match status" value="3"/>
</dbReference>
<evidence type="ECO:0000256" key="1">
    <source>
        <dbReference type="ARBA" id="ARBA00022737"/>
    </source>
</evidence>
<dbReference type="PRINTS" id="PR01415">
    <property type="entry name" value="ANKYRIN"/>
</dbReference>
<feature type="chain" id="PRO_5045730021" evidence="4">
    <location>
        <begin position="34"/>
        <end position="229"/>
    </location>
</feature>
<accession>A0ABV6FF04</accession>
<keyword evidence="6" id="KW-1185">Reference proteome</keyword>
<keyword evidence="2 3" id="KW-0040">ANK repeat</keyword>
<comment type="caution">
    <text evidence="5">The sequence shown here is derived from an EMBL/GenBank/DDBJ whole genome shotgun (WGS) entry which is preliminary data.</text>
</comment>
<organism evidence="5 6">
    <name type="scientific">Massilia consociata</name>
    <dbReference type="NCBI Taxonomy" id="760117"/>
    <lineage>
        <taxon>Bacteria</taxon>
        <taxon>Pseudomonadati</taxon>
        <taxon>Pseudomonadota</taxon>
        <taxon>Betaproteobacteria</taxon>
        <taxon>Burkholderiales</taxon>
        <taxon>Oxalobacteraceae</taxon>
        <taxon>Telluria group</taxon>
        <taxon>Massilia</taxon>
    </lineage>
</organism>
<evidence type="ECO:0000313" key="5">
    <source>
        <dbReference type="EMBL" id="MFC0251912.1"/>
    </source>
</evidence>
<evidence type="ECO:0000256" key="4">
    <source>
        <dbReference type="SAM" id="SignalP"/>
    </source>
</evidence>
<protein>
    <submittedName>
        <fullName evidence="5">Ankyrin repeat domain-containing protein</fullName>
    </submittedName>
</protein>
<evidence type="ECO:0000313" key="6">
    <source>
        <dbReference type="Proteomes" id="UP001589773"/>
    </source>
</evidence>
<dbReference type="Pfam" id="PF13857">
    <property type="entry name" value="Ank_5"/>
    <property type="match status" value="1"/>
</dbReference>
<reference evidence="5 6" key="1">
    <citation type="submission" date="2024-09" db="EMBL/GenBank/DDBJ databases">
        <authorList>
            <person name="Sun Q."/>
            <person name="Mori K."/>
        </authorList>
    </citation>
    <scope>NUCLEOTIDE SEQUENCE [LARGE SCALE GENOMIC DNA]</scope>
    <source>
        <strain evidence="5 6">CCM 7792</strain>
    </source>
</reference>
<evidence type="ECO:0000256" key="3">
    <source>
        <dbReference type="PROSITE-ProRule" id="PRU00023"/>
    </source>
</evidence>
<feature type="signal peptide" evidence="4">
    <location>
        <begin position="1"/>
        <end position="33"/>
    </location>
</feature>
<name>A0ABV6FF04_9BURK</name>
<feature type="repeat" description="ANK" evidence="3">
    <location>
        <begin position="105"/>
        <end position="133"/>
    </location>
</feature>
<dbReference type="EMBL" id="JBHLWP010000009">
    <property type="protein sequence ID" value="MFC0251912.1"/>
    <property type="molecule type" value="Genomic_DNA"/>
</dbReference>
<evidence type="ECO:0000256" key="2">
    <source>
        <dbReference type="ARBA" id="ARBA00023043"/>
    </source>
</evidence>
<dbReference type="Pfam" id="PF12796">
    <property type="entry name" value="Ank_2"/>
    <property type="match status" value="1"/>
</dbReference>
<dbReference type="PANTHER" id="PTHR24171">
    <property type="entry name" value="ANKYRIN REPEAT DOMAIN-CONTAINING PROTEIN 39-RELATED"/>
    <property type="match status" value="1"/>
</dbReference>
<dbReference type="SUPFAM" id="SSF48403">
    <property type="entry name" value="Ankyrin repeat"/>
    <property type="match status" value="1"/>
</dbReference>
<dbReference type="SMART" id="SM00248">
    <property type="entry name" value="ANK"/>
    <property type="match status" value="4"/>
</dbReference>
<dbReference type="RefSeq" id="WP_379678739.1">
    <property type="nucleotide sequence ID" value="NZ_JBHLWP010000009.1"/>
</dbReference>
<proteinExistence type="predicted"/>
<sequence>MILTRRTIRRTILRSCLLAATLGAGLAAGPAWAATPGQIAAFFRAVQLDDARTVSRMVGKEVNANEINPIGGEPALVLAVREDAMNVFRALLAHPGTDLEARAMNGNTALMMAAFKRNTPAAVALLEKGAKVNRAGWTPLHYAAASGSDEIARLLIARKAKLDATSPRASGAYTPLMMAAREGQPSVAQLLLEAGADPRRKNTEGLTAAQIAERAGQTTIAAAISGFKR</sequence>
<feature type="repeat" description="ANK" evidence="3">
    <location>
        <begin position="171"/>
        <end position="203"/>
    </location>
</feature>
<dbReference type="Gene3D" id="1.25.40.20">
    <property type="entry name" value="Ankyrin repeat-containing domain"/>
    <property type="match status" value="2"/>
</dbReference>
<dbReference type="InterPro" id="IPR002110">
    <property type="entry name" value="Ankyrin_rpt"/>
</dbReference>
<dbReference type="InterPro" id="IPR036770">
    <property type="entry name" value="Ankyrin_rpt-contain_sf"/>
</dbReference>
<dbReference type="Proteomes" id="UP001589773">
    <property type="component" value="Unassembled WGS sequence"/>
</dbReference>
<keyword evidence="1" id="KW-0677">Repeat</keyword>
<feature type="repeat" description="ANK" evidence="3">
    <location>
        <begin position="135"/>
        <end position="167"/>
    </location>
</feature>
<gene>
    <name evidence="5" type="ORF">ACFFJK_08430</name>
</gene>
<keyword evidence="4" id="KW-0732">Signal</keyword>
<dbReference type="PROSITE" id="PS50088">
    <property type="entry name" value="ANK_REPEAT"/>
    <property type="match status" value="3"/>
</dbReference>